<name>A0ABQ8TNW9_PERAM</name>
<feature type="region of interest" description="Disordered" evidence="1">
    <location>
        <begin position="1"/>
        <end position="23"/>
    </location>
</feature>
<accession>A0ABQ8TNW9</accession>
<keyword evidence="4" id="KW-1185">Reference proteome</keyword>
<reference evidence="3 4" key="1">
    <citation type="journal article" date="2022" name="Allergy">
        <title>Genome assembly and annotation of Periplaneta americana reveal a comprehensive cockroach allergen profile.</title>
        <authorList>
            <person name="Wang L."/>
            <person name="Xiong Q."/>
            <person name="Saelim N."/>
            <person name="Wang L."/>
            <person name="Nong W."/>
            <person name="Wan A.T."/>
            <person name="Shi M."/>
            <person name="Liu X."/>
            <person name="Cao Q."/>
            <person name="Hui J.H.L."/>
            <person name="Sookrung N."/>
            <person name="Leung T.F."/>
            <person name="Tungtrongchitr A."/>
            <person name="Tsui S.K.W."/>
        </authorList>
    </citation>
    <scope>NUCLEOTIDE SEQUENCE [LARGE SCALE GENOMIC DNA]</scope>
    <source>
        <strain evidence="3">PWHHKU_190912</strain>
    </source>
</reference>
<feature type="domain" description="Reverse transcriptase" evidence="2">
    <location>
        <begin position="1"/>
        <end position="258"/>
    </location>
</feature>
<comment type="caution">
    <text evidence="3">The sequence shown here is derived from an EMBL/GenBank/DDBJ whole genome shotgun (WGS) entry which is preliminary data.</text>
</comment>
<dbReference type="PANTHER" id="PTHR47027">
    <property type="entry name" value="REVERSE TRANSCRIPTASE DOMAIN-CONTAINING PROTEIN"/>
    <property type="match status" value="1"/>
</dbReference>
<evidence type="ECO:0000313" key="3">
    <source>
        <dbReference type="EMBL" id="KAJ4448391.1"/>
    </source>
</evidence>
<proteinExistence type="predicted"/>
<dbReference type="InterPro" id="IPR000477">
    <property type="entry name" value="RT_dom"/>
</dbReference>
<dbReference type="PANTHER" id="PTHR47027:SF20">
    <property type="entry name" value="REVERSE TRANSCRIPTASE-LIKE PROTEIN WITH RNA-DIRECTED DNA POLYMERASE DOMAIN"/>
    <property type="match status" value="1"/>
</dbReference>
<gene>
    <name evidence="3" type="ORF">ANN_10407</name>
</gene>
<evidence type="ECO:0000259" key="2">
    <source>
        <dbReference type="PROSITE" id="PS50878"/>
    </source>
</evidence>
<evidence type="ECO:0000313" key="4">
    <source>
        <dbReference type="Proteomes" id="UP001148838"/>
    </source>
</evidence>
<dbReference type="PROSITE" id="PS50878">
    <property type="entry name" value="RT_POL"/>
    <property type="match status" value="1"/>
</dbReference>
<organism evidence="3 4">
    <name type="scientific">Periplaneta americana</name>
    <name type="common">American cockroach</name>
    <name type="synonym">Blatta americana</name>
    <dbReference type="NCBI Taxonomy" id="6978"/>
    <lineage>
        <taxon>Eukaryota</taxon>
        <taxon>Metazoa</taxon>
        <taxon>Ecdysozoa</taxon>
        <taxon>Arthropoda</taxon>
        <taxon>Hexapoda</taxon>
        <taxon>Insecta</taxon>
        <taxon>Pterygota</taxon>
        <taxon>Neoptera</taxon>
        <taxon>Polyneoptera</taxon>
        <taxon>Dictyoptera</taxon>
        <taxon>Blattodea</taxon>
        <taxon>Blattoidea</taxon>
        <taxon>Blattidae</taxon>
        <taxon>Blattinae</taxon>
        <taxon>Periplaneta</taxon>
    </lineage>
</organism>
<protein>
    <recommendedName>
        <fullName evidence="2">Reverse transcriptase domain-containing protein</fullName>
    </recommendedName>
</protein>
<sequence length="374" mass="42411">MGRLPQRTGRSTMVHRGKRQKKVETTRETFVHRQEVVKGSERIIVKEIQILEKKWEYKGTVNQLFIDFKKEYDSVKRDVLYNNLIEFGIPKKLVRLMKMCLSETYSRVQSSEGPISTWLVIIATSSPTTIRSRALDKTLQVLSPLLFNFALEYAIRKVQDNREGLELNGLHQLLVYEDDVNMLGEYPQTIRENTGILLEASKEIGLEVNPEKTKYMVMSRDQNIARNGSIRVGNLSFEEVKKFKYLRAIKKRWFISTLLSKFKPGLLDLKSGRLPLEPQLRAGRCKVFINALGYFVFTACILSRGAKQSRSNISGAGEEGDETLTAMFVVRAGLKGSCAALCRRVARNFASSAPFPPAGCLLYDEPRGLPPPTP</sequence>
<dbReference type="EMBL" id="JAJSOF020000005">
    <property type="protein sequence ID" value="KAJ4448391.1"/>
    <property type="molecule type" value="Genomic_DNA"/>
</dbReference>
<dbReference type="Proteomes" id="UP001148838">
    <property type="component" value="Unassembled WGS sequence"/>
</dbReference>
<evidence type="ECO:0000256" key="1">
    <source>
        <dbReference type="SAM" id="MobiDB-lite"/>
    </source>
</evidence>
<dbReference type="Pfam" id="PF00078">
    <property type="entry name" value="RVT_1"/>
    <property type="match status" value="1"/>
</dbReference>